<comment type="caution">
    <text evidence="1">The sequence shown here is derived from an EMBL/GenBank/DDBJ whole genome shotgun (WGS) entry which is preliminary data.</text>
</comment>
<protein>
    <submittedName>
        <fullName evidence="1">Uncharacterized protein</fullName>
    </submittedName>
</protein>
<sequence length="73" mass="8555">MVNNRSDEFKTMKDFRHEIVRIFMVMGVKPTLEMKRASTSGVKAIKKHKPYIPEEIKFTNVDLPVKFKRRGCA</sequence>
<evidence type="ECO:0000313" key="2">
    <source>
        <dbReference type="Proteomes" id="UP001497382"/>
    </source>
</evidence>
<name>A0AAV2BEH0_9ARAC</name>
<accession>A0AAV2BEH0</accession>
<evidence type="ECO:0000313" key="1">
    <source>
        <dbReference type="EMBL" id="CAL1294625.1"/>
    </source>
</evidence>
<proteinExistence type="predicted"/>
<dbReference type="AlphaFoldDB" id="A0AAV2BEH0"/>
<dbReference type="Proteomes" id="UP001497382">
    <property type="component" value="Unassembled WGS sequence"/>
</dbReference>
<gene>
    <name evidence="1" type="ORF">LARSCL_LOCUS18829</name>
</gene>
<reference evidence="1 2" key="1">
    <citation type="submission" date="2024-04" db="EMBL/GenBank/DDBJ databases">
        <authorList>
            <person name="Rising A."/>
            <person name="Reimegard J."/>
            <person name="Sonavane S."/>
            <person name="Akerstrom W."/>
            <person name="Nylinder S."/>
            <person name="Hedman E."/>
            <person name="Kallberg Y."/>
        </authorList>
    </citation>
    <scope>NUCLEOTIDE SEQUENCE [LARGE SCALE GENOMIC DNA]</scope>
</reference>
<organism evidence="1 2">
    <name type="scientific">Larinioides sclopetarius</name>
    <dbReference type="NCBI Taxonomy" id="280406"/>
    <lineage>
        <taxon>Eukaryota</taxon>
        <taxon>Metazoa</taxon>
        <taxon>Ecdysozoa</taxon>
        <taxon>Arthropoda</taxon>
        <taxon>Chelicerata</taxon>
        <taxon>Arachnida</taxon>
        <taxon>Araneae</taxon>
        <taxon>Araneomorphae</taxon>
        <taxon>Entelegynae</taxon>
        <taxon>Araneoidea</taxon>
        <taxon>Araneidae</taxon>
        <taxon>Larinioides</taxon>
    </lineage>
</organism>
<dbReference type="EMBL" id="CAXIEN010000350">
    <property type="protein sequence ID" value="CAL1294625.1"/>
    <property type="molecule type" value="Genomic_DNA"/>
</dbReference>
<keyword evidence="2" id="KW-1185">Reference proteome</keyword>